<proteinExistence type="predicted"/>
<protein>
    <submittedName>
        <fullName evidence="1">Uncharacterized protein</fullName>
    </submittedName>
</protein>
<evidence type="ECO:0000313" key="2">
    <source>
        <dbReference type="Proteomes" id="UP001589733"/>
    </source>
</evidence>
<dbReference type="Proteomes" id="UP001589733">
    <property type="component" value="Unassembled WGS sequence"/>
</dbReference>
<comment type="caution">
    <text evidence="1">The sequence shown here is derived from an EMBL/GenBank/DDBJ whole genome shotgun (WGS) entry which is preliminary data.</text>
</comment>
<reference evidence="1 2" key="1">
    <citation type="submission" date="2024-09" db="EMBL/GenBank/DDBJ databases">
        <authorList>
            <person name="Sun Q."/>
            <person name="Mori K."/>
        </authorList>
    </citation>
    <scope>NUCLEOTIDE SEQUENCE [LARGE SCALE GENOMIC DNA]</scope>
    <source>
        <strain evidence="1 2">JCM 13503</strain>
    </source>
</reference>
<dbReference type="RefSeq" id="WP_380007057.1">
    <property type="nucleotide sequence ID" value="NZ_JBHLYR010000021.1"/>
</dbReference>
<dbReference type="EMBL" id="JBHLYR010000021">
    <property type="protein sequence ID" value="MFB9991647.1"/>
    <property type="molecule type" value="Genomic_DNA"/>
</dbReference>
<organism evidence="1 2">
    <name type="scientific">Deinococcus oregonensis</name>
    <dbReference type="NCBI Taxonomy" id="1805970"/>
    <lineage>
        <taxon>Bacteria</taxon>
        <taxon>Thermotogati</taxon>
        <taxon>Deinococcota</taxon>
        <taxon>Deinococci</taxon>
        <taxon>Deinococcales</taxon>
        <taxon>Deinococcaceae</taxon>
        <taxon>Deinococcus</taxon>
    </lineage>
</organism>
<evidence type="ECO:0000313" key="1">
    <source>
        <dbReference type="EMBL" id="MFB9991647.1"/>
    </source>
</evidence>
<keyword evidence="2" id="KW-1185">Reference proteome</keyword>
<gene>
    <name evidence="1" type="ORF">ACFFLM_06665</name>
</gene>
<sequence>MSSPSPAYRYAYISCPEVTLRVVDSSSFLFRMDVTLLGRYSPPNGEEVLLVRQLGEPRLVQLPAAATNLAALGELPVFDDQRLVPTKLFEALQLLEDVQLRSTQARVGADAGFAGDDQLET</sequence>
<accession>A0ABV6AVW3</accession>
<name>A0ABV6AVW3_9DEIO</name>